<dbReference type="InterPro" id="IPR006963">
    <property type="entry name" value="Mopterin_OxRdtase_4Fe-4S_dom"/>
</dbReference>
<dbReference type="SMART" id="SM00926">
    <property type="entry name" value="Molybdop_Fe4S4"/>
    <property type="match status" value="1"/>
</dbReference>
<evidence type="ECO:0000256" key="6">
    <source>
        <dbReference type="ARBA" id="ARBA00023002"/>
    </source>
</evidence>
<dbReference type="InterPro" id="IPR006656">
    <property type="entry name" value="Mopterin_OxRdtase"/>
</dbReference>
<keyword evidence="4" id="KW-0004">4Fe-4S</keyword>
<dbReference type="GO" id="GO:0009061">
    <property type="term" value="P:anaerobic respiration"/>
    <property type="evidence" value="ECO:0007669"/>
    <property type="project" value="TreeGrafter"/>
</dbReference>
<dbReference type="STRING" id="1202768.SAMN05216285_0673"/>
<evidence type="ECO:0000313" key="11">
    <source>
        <dbReference type="EMBL" id="SEV85006.1"/>
    </source>
</evidence>
<keyword evidence="12" id="KW-1185">Reference proteome</keyword>
<evidence type="ECO:0000256" key="9">
    <source>
        <dbReference type="SAM" id="MobiDB-lite"/>
    </source>
</evidence>
<name>A0A1I0MBB8_9EURY</name>
<dbReference type="InterPro" id="IPR019546">
    <property type="entry name" value="TAT_signal_bac_arc"/>
</dbReference>
<accession>A0A1I0MBB8</accession>
<dbReference type="OrthoDB" id="23466at2157"/>
<dbReference type="eggNOG" id="arCOG01491">
    <property type="taxonomic scope" value="Archaea"/>
</dbReference>
<dbReference type="Pfam" id="PF00384">
    <property type="entry name" value="Molybdopterin"/>
    <property type="match status" value="1"/>
</dbReference>
<dbReference type="SUPFAM" id="SSF53706">
    <property type="entry name" value="Formate dehydrogenase/DMSO reductase, domains 1-3"/>
    <property type="match status" value="1"/>
</dbReference>
<evidence type="ECO:0000256" key="7">
    <source>
        <dbReference type="ARBA" id="ARBA00023004"/>
    </source>
</evidence>
<dbReference type="Gene3D" id="3.40.50.740">
    <property type="match status" value="2"/>
</dbReference>
<dbReference type="GO" id="GO:0043546">
    <property type="term" value="F:molybdopterin cofactor binding"/>
    <property type="evidence" value="ECO:0007669"/>
    <property type="project" value="InterPro"/>
</dbReference>
<dbReference type="Proteomes" id="UP000183275">
    <property type="component" value="Unassembled WGS sequence"/>
</dbReference>
<reference evidence="12" key="1">
    <citation type="submission" date="2016-10" db="EMBL/GenBank/DDBJ databases">
        <authorList>
            <person name="Varghese N."/>
        </authorList>
    </citation>
    <scope>NUCLEOTIDE SEQUENCE [LARGE SCALE GENOMIC DNA]</scope>
    <source>
        <strain evidence="12">CGMCC 1.12284</strain>
    </source>
</reference>
<evidence type="ECO:0000256" key="1">
    <source>
        <dbReference type="ARBA" id="ARBA00001966"/>
    </source>
</evidence>
<evidence type="ECO:0000259" key="10">
    <source>
        <dbReference type="PROSITE" id="PS51669"/>
    </source>
</evidence>
<dbReference type="Gene3D" id="3.40.228.10">
    <property type="entry name" value="Dimethylsulfoxide Reductase, domain 2"/>
    <property type="match status" value="1"/>
</dbReference>
<comment type="subcellular location">
    <subcellularLocation>
        <location evidence="2">Cell envelope</location>
    </subcellularLocation>
</comment>
<dbReference type="AlphaFoldDB" id="A0A1I0MBB8"/>
<organism evidence="11 12">
    <name type="scientific">Natrinema salifodinae</name>
    <dbReference type="NCBI Taxonomy" id="1202768"/>
    <lineage>
        <taxon>Archaea</taxon>
        <taxon>Methanobacteriati</taxon>
        <taxon>Methanobacteriota</taxon>
        <taxon>Stenosarchaea group</taxon>
        <taxon>Halobacteria</taxon>
        <taxon>Halobacteriales</taxon>
        <taxon>Natrialbaceae</taxon>
        <taxon>Natrinema</taxon>
    </lineage>
</organism>
<dbReference type="eggNOG" id="arCOG01492">
    <property type="taxonomic scope" value="Archaea"/>
</dbReference>
<dbReference type="EMBL" id="FOIS01000001">
    <property type="protein sequence ID" value="SEV85006.1"/>
    <property type="molecule type" value="Genomic_DNA"/>
</dbReference>
<dbReference type="InterPro" id="IPR006657">
    <property type="entry name" value="MoPterin_dinucl-bd_dom"/>
</dbReference>
<dbReference type="RefSeq" id="WP_074854618.1">
    <property type="nucleotide sequence ID" value="NZ_FOIS01000001.1"/>
</dbReference>
<dbReference type="Gene3D" id="2.40.40.20">
    <property type="match status" value="1"/>
</dbReference>
<dbReference type="InterPro" id="IPR009010">
    <property type="entry name" value="Asp_de-COase-like_dom_sf"/>
</dbReference>
<dbReference type="GO" id="GO:0030151">
    <property type="term" value="F:molybdenum ion binding"/>
    <property type="evidence" value="ECO:0007669"/>
    <property type="project" value="TreeGrafter"/>
</dbReference>
<sequence>MSGAGDPVTIDLDRRSFMKASALAGGLFLGGGVTGHVLSQEEEGEEGVVDDAETSKVICNYCAVGCGFKAVKDGDSFVAQEPWFENPINNGSLCSKGAGILETEHSPKRLKHPMQKVDGEWQKLTWDEAYSEIADTWEETIEEYSRESVMLLGSAHHANEEAYAIRKLAALMGTNNVDHQARICHSPTVTGLANTWGFGAMTNTINDYRNFDLLIILGQNPAESHPIAMQHILEGQARGGTIVSIDPRYTKTSAHADYYYRLRPGTDVALVFGLLNYVREQDGLDDTFLEERVMGWPDAETELDRYDLDTVSDITWIDQADLEEIGDLIIENVPHIQVEWAMGGTQHNNGTQNIRAYALFSLATGSAARSGGGLQVMRGHANVQGATDLGVDASILPGYYGVDSPGSWEHWADVWDQSPWTSGSTSFEELYNKFEMMPEDMWGGMETPAEVESQGAGVDVEEEEESQGGEGEESGGGQGDEEQGQDQEGDNEEEGLDQEAPIDVEERSMMFQIGLTVARWYEAALGQEDRLLQSNLYQPEPLKMAFFWGHSANSISEMDRMKRAMESLDLMVVVDVFPSVAGTLPDDANVILLPASSQYEHVRTVTNSHRSVQWSERASPPAHNSRPDLRIMQELAHHLGFGDHFDWGSGPEIHNGQSSYEDALREINLGTRSIGYQQSPEKLQQHKEYDWAFNTDNLRADTNGLPVDGDYWMLPWPYWGDDHPGSPIIWTKEADPREGGHDFRENWGVRAPNPDEWEQLDIDKEYPLQETVNQEGEDGLDLIADSFEAPWWDGQQVNGVPSYPNYATMLPDDPANASTQTLPVEYALDESESVYTAAQALNEEYGDEVDIDASAYEEYDYAQPDPPTGRGKARAVVWNFLDTVPVHREPVESPRPDLVEEWPANGEQTNFWRLDQNNASVQQRATEAVHTELGSDSENGRTVILTSGRQVEHQGGGAETRNNEYTADRQPHMYAEISPALAEELDVVGGDDHVVVTSADKGSILVKANVTNRVNEEEIFLPYHWGGVFHGEDRSPNWPEGTEPLAIGESANIITPSGFDAETQMQETKSGVVHVQKATQSVVDDLDMEFIDYPQDEVGLGAQKQYDVRDWDMFEGGATQ</sequence>
<dbReference type="GO" id="GO:0051539">
    <property type="term" value="F:4 iron, 4 sulfur cluster binding"/>
    <property type="evidence" value="ECO:0007669"/>
    <property type="project" value="UniProtKB-KW"/>
</dbReference>
<dbReference type="NCBIfam" id="TIGR01409">
    <property type="entry name" value="TAT_signal_seq"/>
    <property type="match status" value="1"/>
</dbReference>
<comment type="similarity">
    <text evidence="3">Belongs to the prokaryotic molybdopterin-containing oxidoreductase family.</text>
</comment>
<keyword evidence="6" id="KW-0560">Oxidoreductase</keyword>
<dbReference type="PANTHER" id="PTHR43598:SF1">
    <property type="entry name" value="FORMATE DEHYDROGENASE-O MAJOR SUBUNIT"/>
    <property type="match status" value="1"/>
</dbReference>
<dbReference type="GO" id="GO:0009055">
    <property type="term" value="F:electron transfer activity"/>
    <property type="evidence" value="ECO:0007669"/>
    <property type="project" value="TreeGrafter"/>
</dbReference>
<evidence type="ECO:0000256" key="4">
    <source>
        <dbReference type="ARBA" id="ARBA00022485"/>
    </source>
</evidence>
<evidence type="ECO:0000256" key="5">
    <source>
        <dbReference type="ARBA" id="ARBA00022723"/>
    </source>
</evidence>
<gene>
    <name evidence="11" type="ORF">SAMN05216285_0673</name>
</gene>
<protein>
    <submittedName>
        <fullName evidence="11">Formate dehydrogenase major subunit</fullName>
    </submittedName>
</protein>
<proteinExistence type="inferred from homology"/>
<dbReference type="PANTHER" id="PTHR43598">
    <property type="entry name" value="TUNGSTEN-CONTAINING FORMYLMETHANOFURAN DEHYDROGENASE 2 SUBUNIT B"/>
    <property type="match status" value="1"/>
</dbReference>
<dbReference type="GO" id="GO:0016491">
    <property type="term" value="F:oxidoreductase activity"/>
    <property type="evidence" value="ECO:0007669"/>
    <property type="project" value="UniProtKB-KW"/>
</dbReference>
<comment type="cofactor">
    <cofactor evidence="1">
        <name>[4Fe-4S] cluster</name>
        <dbReference type="ChEBI" id="CHEBI:49883"/>
    </cofactor>
</comment>
<evidence type="ECO:0000313" key="12">
    <source>
        <dbReference type="Proteomes" id="UP000183275"/>
    </source>
</evidence>
<evidence type="ECO:0000256" key="8">
    <source>
        <dbReference type="ARBA" id="ARBA00023014"/>
    </source>
</evidence>
<evidence type="ECO:0000256" key="3">
    <source>
        <dbReference type="ARBA" id="ARBA00010312"/>
    </source>
</evidence>
<keyword evidence="8" id="KW-0411">Iron-sulfur</keyword>
<feature type="domain" description="4Fe-4S Mo/W bis-MGD-type" evidence="10">
    <location>
        <begin position="52"/>
        <end position="108"/>
    </location>
</feature>
<evidence type="ECO:0000256" key="2">
    <source>
        <dbReference type="ARBA" id="ARBA00004196"/>
    </source>
</evidence>
<feature type="region of interest" description="Disordered" evidence="9">
    <location>
        <begin position="448"/>
        <end position="505"/>
    </location>
</feature>
<dbReference type="SUPFAM" id="SSF50692">
    <property type="entry name" value="ADC-like"/>
    <property type="match status" value="1"/>
</dbReference>
<keyword evidence="5" id="KW-0479">Metal-binding</keyword>
<dbReference type="Pfam" id="PF04879">
    <property type="entry name" value="Molybdop_Fe4S4"/>
    <property type="match status" value="1"/>
</dbReference>
<dbReference type="Gene3D" id="2.20.25.90">
    <property type="entry name" value="ADC-like domains"/>
    <property type="match status" value="1"/>
</dbReference>
<dbReference type="Pfam" id="PF01568">
    <property type="entry name" value="Molydop_binding"/>
    <property type="match status" value="1"/>
</dbReference>
<keyword evidence="7" id="KW-0408">Iron</keyword>
<feature type="compositionally biased region" description="Acidic residues" evidence="9">
    <location>
        <begin position="459"/>
        <end position="503"/>
    </location>
</feature>
<dbReference type="PROSITE" id="PS51669">
    <property type="entry name" value="4FE4S_MOW_BIS_MGD"/>
    <property type="match status" value="1"/>
</dbReference>